<name>A0A6N9TN65_DISTH</name>
<organism evidence="3 4">
    <name type="scientific">Dissulfurirhabdus thermomarina</name>
    <dbReference type="NCBI Taxonomy" id="1765737"/>
    <lineage>
        <taxon>Bacteria</taxon>
        <taxon>Deltaproteobacteria</taxon>
        <taxon>Dissulfurirhabdaceae</taxon>
        <taxon>Dissulfurirhabdus</taxon>
    </lineage>
</organism>
<dbReference type="Pfam" id="PF00132">
    <property type="entry name" value="Hexapep"/>
    <property type="match status" value="1"/>
</dbReference>
<keyword evidence="4" id="KW-1185">Reference proteome</keyword>
<dbReference type="PROSITE" id="PS00101">
    <property type="entry name" value="HEXAPEP_TRANSFERASES"/>
    <property type="match status" value="1"/>
</dbReference>
<dbReference type="Proteomes" id="UP000469346">
    <property type="component" value="Unassembled WGS sequence"/>
</dbReference>
<dbReference type="CDD" id="cd04647">
    <property type="entry name" value="LbH_MAT_like"/>
    <property type="match status" value="1"/>
</dbReference>
<dbReference type="SUPFAM" id="SSF51161">
    <property type="entry name" value="Trimeric LpxA-like enzymes"/>
    <property type="match status" value="1"/>
</dbReference>
<proteinExistence type="predicted"/>
<comment type="caution">
    <text evidence="3">The sequence shown here is derived from an EMBL/GenBank/DDBJ whole genome shotgun (WGS) entry which is preliminary data.</text>
</comment>
<dbReference type="InterPro" id="IPR011004">
    <property type="entry name" value="Trimer_LpxA-like_sf"/>
</dbReference>
<dbReference type="Gene3D" id="2.160.10.10">
    <property type="entry name" value="Hexapeptide repeat proteins"/>
    <property type="match status" value="1"/>
</dbReference>
<dbReference type="AlphaFoldDB" id="A0A6N9TN65"/>
<sequence>MGGKDPGDRFAEWTYPEIEDGVPTKYHWIVRHPDGFQLGRRTDIGAFTYINAKNGVIIEDEVQVGSHCSIYSVSTIDGREGRVRLARGCRVGTHSVIMPGVTIGENAVIGAFSFVKSDVPANSVAVGVPARVIKKRP</sequence>
<reference evidence="3 4" key="1">
    <citation type="submission" date="2020-02" db="EMBL/GenBank/DDBJ databases">
        <title>Comparative genomics of sulfur disproportionating microorganisms.</title>
        <authorList>
            <person name="Ward L.M."/>
            <person name="Bertran E."/>
            <person name="Johnston D.T."/>
        </authorList>
    </citation>
    <scope>NUCLEOTIDE SEQUENCE [LARGE SCALE GENOMIC DNA]</scope>
    <source>
        <strain evidence="3 4">DSM 100025</strain>
    </source>
</reference>
<evidence type="ECO:0000256" key="2">
    <source>
        <dbReference type="ARBA" id="ARBA00022737"/>
    </source>
</evidence>
<evidence type="ECO:0000313" key="3">
    <source>
        <dbReference type="EMBL" id="NDY41880.1"/>
    </source>
</evidence>
<gene>
    <name evidence="3" type="ORF">G3N55_03325</name>
</gene>
<evidence type="ECO:0000313" key="4">
    <source>
        <dbReference type="Proteomes" id="UP000469346"/>
    </source>
</evidence>
<dbReference type="PANTHER" id="PTHR43300:SF11">
    <property type="entry name" value="ACETYLTRANSFERASE RV3034C-RELATED"/>
    <property type="match status" value="1"/>
</dbReference>
<keyword evidence="3" id="KW-0012">Acyltransferase</keyword>
<accession>A0A6N9TN65</accession>
<dbReference type="InterPro" id="IPR050179">
    <property type="entry name" value="Trans_hexapeptide_repeat"/>
</dbReference>
<keyword evidence="2" id="KW-0677">Repeat</keyword>
<evidence type="ECO:0000256" key="1">
    <source>
        <dbReference type="ARBA" id="ARBA00022679"/>
    </source>
</evidence>
<protein>
    <submittedName>
        <fullName evidence="3">Acyltransferase</fullName>
    </submittedName>
</protein>
<dbReference type="InterPro" id="IPR001451">
    <property type="entry name" value="Hexapep"/>
</dbReference>
<dbReference type="GO" id="GO:0016746">
    <property type="term" value="F:acyltransferase activity"/>
    <property type="evidence" value="ECO:0007669"/>
    <property type="project" value="UniProtKB-KW"/>
</dbReference>
<dbReference type="InterPro" id="IPR018357">
    <property type="entry name" value="Hexapep_transf_CS"/>
</dbReference>
<dbReference type="RefSeq" id="WP_163298033.1">
    <property type="nucleotide sequence ID" value="NZ_JAAGRR010000022.1"/>
</dbReference>
<dbReference type="PANTHER" id="PTHR43300">
    <property type="entry name" value="ACETYLTRANSFERASE"/>
    <property type="match status" value="1"/>
</dbReference>
<dbReference type="EMBL" id="JAAGRR010000022">
    <property type="protein sequence ID" value="NDY41880.1"/>
    <property type="molecule type" value="Genomic_DNA"/>
</dbReference>
<keyword evidence="1 3" id="KW-0808">Transferase</keyword>